<comment type="similarity">
    <text evidence="26">Belongs to the CCDC88 family.</text>
</comment>
<reference evidence="37" key="2">
    <citation type="journal article" date="2013" name="Nat. Commun.">
        <title>Genome of the Chinese tree shrew.</title>
        <authorList>
            <person name="Fan Y."/>
            <person name="Huang Z.Y."/>
            <person name="Cao C.C."/>
            <person name="Chen C.S."/>
            <person name="Chen Y.X."/>
            <person name="Fan D.D."/>
            <person name="He J."/>
            <person name="Hou H.L."/>
            <person name="Hu L."/>
            <person name="Hu X.T."/>
            <person name="Jiang X.T."/>
            <person name="Lai R."/>
            <person name="Lang Y.S."/>
            <person name="Liang B."/>
            <person name="Liao S.G."/>
            <person name="Mu D."/>
            <person name="Ma Y.Y."/>
            <person name="Niu Y.Y."/>
            <person name="Sun X.Q."/>
            <person name="Xia J.Q."/>
            <person name="Xiao J."/>
            <person name="Xiong Z.Q."/>
            <person name="Xu L."/>
            <person name="Yang L."/>
            <person name="Zhang Y."/>
            <person name="Zhao W."/>
            <person name="Zhao X.D."/>
            <person name="Zheng Y.T."/>
            <person name="Zhou J.M."/>
            <person name="Zhu Y.B."/>
            <person name="Zhang G.J."/>
            <person name="Wang J."/>
            <person name="Yao Y.G."/>
        </authorList>
    </citation>
    <scope>NUCLEOTIDE SEQUENCE [LARGE SCALE GENOMIC DNA]</scope>
</reference>
<dbReference type="Proteomes" id="UP000011518">
    <property type="component" value="Unassembled WGS sequence"/>
</dbReference>
<feature type="compositionally biased region" description="Basic and acidic residues" evidence="33">
    <location>
        <begin position="1451"/>
        <end position="1464"/>
    </location>
</feature>
<evidence type="ECO:0000256" key="2">
    <source>
        <dbReference type="ARBA" id="ARBA00004123"/>
    </source>
</evidence>
<dbReference type="Pfam" id="PF00433">
    <property type="entry name" value="Pkinase_C"/>
    <property type="match status" value="1"/>
</dbReference>
<dbReference type="InterPro" id="IPR000961">
    <property type="entry name" value="AGC-kinase_C"/>
</dbReference>
<feature type="binding site" evidence="31">
    <location>
        <position position="1933"/>
    </location>
    <ligand>
        <name>ATP</name>
        <dbReference type="ChEBI" id="CHEBI:30616"/>
    </ligand>
</feature>
<dbReference type="GO" id="GO:0005794">
    <property type="term" value="C:Golgi apparatus"/>
    <property type="evidence" value="ECO:0007669"/>
    <property type="project" value="UniProtKB-SubCell"/>
</dbReference>
<dbReference type="SUPFAM" id="SSF116907">
    <property type="entry name" value="Hook domain"/>
    <property type="match status" value="1"/>
</dbReference>
<dbReference type="Pfam" id="PF19047">
    <property type="entry name" value="HOOK_N"/>
    <property type="match status" value="1"/>
</dbReference>
<evidence type="ECO:0000256" key="12">
    <source>
        <dbReference type="ARBA" id="ARBA00022679"/>
    </source>
</evidence>
<dbReference type="InterPro" id="IPR011009">
    <property type="entry name" value="Kinase-like_dom_sf"/>
</dbReference>
<evidence type="ECO:0000256" key="5">
    <source>
        <dbReference type="ARBA" id="ARBA00004267"/>
    </source>
</evidence>
<dbReference type="GO" id="GO:0005813">
    <property type="term" value="C:centrosome"/>
    <property type="evidence" value="ECO:0007669"/>
    <property type="project" value="TreeGrafter"/>
</dbReference>
<comment type="catalytic activity">
    <reaction evidence="25">
        <text>L-seryl-[protein] + ATP = O-phospho-L-seryl-[protein] + ADP + H(+)</text>
        <dbReference type="Rhea" id="RHEA:17989"/>
        <dbReference type="Rhea" id="RHEA-COMP:9863"/>
        <dbReference type="Rhea" id="RHEA-COMP:11604"/>
        <dbReference type="ChEBI" id="CHEBI:15378"/>
        <dbReference type="ChEBI" id="CHEBI:29999"/>
        <dbReference type="ChEBI" id="CHEBI:30616"/>
        <dbReference type="ChEBI" id="CHEBI:83421"/>
        <dbReference type="ChEBI" id="CHEBI:456216"/>
        <dbReference type="EC" id="2.7.11.1"/>
    </reaction>
</comment>
<keyword evidence="22" id="KW-0206">Cytoskeleton</keyword>
<feature type="coiled-coil region" evidence="32">
    <location>
        <begin position="990"/>
        <end position="1038"/>
    </location>
</feature>
<evidence type="ECO:0000256" key="18">
    <source>
        <dbReference type="ARBA" id="ARBA00023016"/>
    </source>
</evidence>
<evidence type="ECO:0000313" key="37">
    <source>
        <dbReference type="Proteomes" id="UP000011518"/>
    </source>
</evidence>
<dbReference type="PROSITE" id="PS50011">
    <property type="entry name" value="PROTEIN_KINASE_DOM"/>
    <property type="match status" value="2"/>
</dbReference>
<dbReference type="GO" id="GO:0005524">
    <property type="term" value="F:ATP binding"/>
    <property type="evidence" value="ECO:0007669"/>
    <property type="project" value="UniProtKB-UniRule"/>
</dbReference>
<keyword evidence="10" id="KW-0723">Serine/threonine-protein kinase</keyword>
<evidence type="ECO:0000256" key="15">
    <source>
        <dbReference type="ARBA" id="ARBA00022777"/>
    </source>
</evidence>
<feature type="region of interest" description="Disordered" evidence="33">
    <location>
        <begin position="775"/>
        <end position="797"/>
    </location>
</feature>
<dbReference type="FunFam" id="1.10.510.10:FF:000157">
    <property type="entry name" value="Ribosomal protein S6 kinase"/>
    <property type="match status" value="1"/>
</dbReference>
<dbReference type="GO" id="GO:0106310">
    <property type="term" value="F:protein serine kinase activity"/>
    <property type="evidence" value="ECO:0007669"/>
    <property type="project" value="RHEA"/>
</dbReference>
<dbReference type="SMART" id="SM00220">
    <property type="entry name" value="S_TKc"/>
    <property type="match status" value="2"/>
</dbReference>
<dbReference type="PANTHER" id="PTHR18947">
    <property type="entry name" value="HOOK PROTEINS"/>
    <property type="match status" value="1"/>
</dbReference>
<keyword evidence="21" id="KW-0472">Membrane</keyword>
<dbReference type="FunFam" id="3.30.200.20:FF:000686">
    <property type="entry name" value="Ribosomal protein S6 kinase"/>
    <property type="match status" value="1"/>
</dbReference>
<proteinExistence type="inferred from homology"/>
<feature type="compositionally biased region" description="Basic and acidic residues" evidence="33">
    <location>
        <begin position="775"/>
        <end position="786"/>
    </location>
</feature>
<evidence type="ECO:0000256" key="11">
    <source>
        <dbReference type="ARBA" id="ARBA00022553"/>
    </source>
</evidence>
<dbReference type="EC" id="2.7.11.1" evidence="8"/>
<dbReference type="Gene3D" id="3.30.200.20">
    <property type="entry name" value="Phosphorylase Kinase, domain 1"/>
    <property type="match status" value="2"/>
</dbReference>
<accession>L9KQM6</accession>
<dbReference type="InterPro" id="IPR008271">
    <property type="entry name" value="Ser/Thr_kinase_AS"/>
</dbReference>
<evidence type="ECO:0000256" key="22">
    <source>
        <dbReference type="ARBA" id="ARBA00023212"/>
    </source>
</evidence>
<dbReference type="GO" id="GO:0008017">
    <property type="term" value="F:microtubule binding"/>
    <property type="evidence" value="ECO:0007669"/>
    <property type="project" value="TreeGrafter"/>
</dbReference>
<dbReference type="FunFam" id="3.30.200.20:FF:000208">
    <property type="entry name" value="Ribosomal protein S6 kinase"/>
    <property type="match status" value="1"/>
</dbReference>
<evidence type="ECO:0000256" key="8">
    <source>
        <dbReference type="ARBA" id="ARBA00012513"/>
    </source>
</evidence>
<feature type="domain" description="AGC-kinase C-terminal" evidence="35">
    <location>
        <begin position="1795"/>
        <end position="1864"/>
    </location>
</feature>
<feature type="region of interest" description="Disordered" evidence="33">
    <location>
        <begin position="1327"/>
        <end position="1499"/>
    </location>
</feature>
<keyword evidence="37" id="KW-1185">Reference proteome</keyword>
<dbReference type="GO" id="GO:0031122">
    <property type="term" value="P:cytoplasmic microtubule organization"/>
    <property type="evidence" value="ECO:0007669"/>
    <property type="project" value="TreeGrafter"/>
</dbReference>
<feature type="domain" description="Protein kinase" evidence="34">
    <location>
        <begin position="1904"/>
        <end position="2167"/>
    </location>
</feature>
<evidence type="ECO:0000256" key="4">
    <source>
        <dbReference type="ARBA" id="ARBA00004240"/>
    </source>
</evidence>
<dbReference type="Gene3D" id="1.10.510.10">
    <property type="entry name" value="Transferase(Phosphotransferase) domain 1"/>
    <property type="match status" value="2"/>
</dbReference>
<keyword evidence="18" id="KW-0346">Stress response</keyword>
<evidence type="ECO:0000256" key="16">
    <source>
        <dbReference type="ARBA" id="ARBA00022824"/>
    </source>
</evidence>
<evidence type="ECO:0000256" key="24">
    <source>
        <dbReference type="ARBA" id="ARBA00047899"/>
    </source>
</evidence>
<feature type="region of interest" description="Disordered" evidence="33">
    <location>
        <begin position="2167"/>
        <end position="2189"/>
    </location>
</feature>
<evidence type="ECO:0000256" key="3">
    <source>
        <dbReference type="ARBA" id="ARBA00004170"/>
    </source>
</evidence>
<evidence type="ECO:0000256" key="10">
    <source>
        <dbReference type="ARBA" id="ARBA00022527"/>
    </source>
</evidence>
<keyword evidence="9" id="KW-0963">Cytoplasm</keyword>
<evidence type="ECO:0000256" key="9">
    <source>
        <dbReference type="ARBA" id="ARBA00022490"/>
    </source>
</evidence>
<keyword evidence="13" id="KW-0677">Repeat</keyword>
<dbReference type="GO" id="GO:0030705">
    <property type="term" value="P:cytoskeleton-dependent intracellular transport"/>
    <property type="evidence" value="ECO:0007669"/>
    <property type="project" value="InterPro"/>
</dbReference>
<evidence type="ECO:0000256" key="6">
    <source>
        <dbReference type="ARBA" id="ARBA00004555"/>
    </source>
</evidence>
<dbReference type="InterPro" id="IPR017441">
    <property type="entry name" value="Protein_kinase_ATP_BS"/>
</dbReference>
<dbReference type="CDD" id="cd22230">
    <property type="entry name" value="HkD_Gipie"/>
    <property type="match status" value="1"/>
</dbReference>
<feature type="region of interest" description="Disordered" evidence="33">
    <location>
        <begin position="516"/>
        <end position="719"/>
    </location>
</feature>
<feature type="domain" description="Protein kinase" evidence="34">
    <location>
        <begin position="1526"/>
        <end position="1794"/>
    </location>
</feature>
<reference evidence="37" key="1">
    <citation type="submission" date="2012-07" db="EMBL/GenBank/DDBJ databases">
        <title>Genome of the Chinese tree shrew, a rising model animal genetically related to primates.</title>
        <authorList>
            <person name="Zhang G."/>
            <person name="Fan Y."/>
            <person name="Yao Y."/>
            <person name="Huang Z."/>
        </authorList>
    </citation>
    <scope>NUCLEOTIDE SEQUENCE [LARGE SCALE GENOMIC DNA]</scope>
</reference>
<comment type="similarity">
    <text evidence="7">Belongs to the protein kinase superfamily. AGC Ser/Thr protein kinase family. S6 kinase subfamily.</text>
</comment>
<keyword evidence="11" id="KW-0597">Phosphoprotein</keyword>
<dbReference type="GO" id="GO:0005634">
    <property type="term" value="C:nucleus"/>
    <property type="evidence" value="ECO:0007669"/>
    <property type="project" value="UniProtKB-SubCell"/>
</dbReference>
<feature type="region of interest" description="Disordered" evidence="33">
    <location>
        <begin position="2222"/>
        <end position="2258"/>
    </location>
</feature>
<dbReference type="FunFam" id="1.10.510.10:FF:000109">
    <property type="entry name" value="Ribosomal protein S6 kinase"/>
    <property type="match status" value="1"/>
</dbReference>
<dbReference type="SMART" id="SM00133">
    <property type="entry name" value="S_TK_X"/>
    <property type="match status" value="1"/>
</dbReference>
<dbReference type="FunFam" id="1.10.418.10:FF:000076">
    <property type="entry name" value="Coiled-coil domain containing 88B"/>
    <property type="match status" value="1"/>
</dbReference>
<evidence type="ECO:0000259" key="34">
    <source>
        <dbReference type="PROSITE" id="PS50011"/>
    </source>
</evidence>
<keyword evidence="20 32" id="KW-0175">Coiled coil</keyword>
<evidence type="ECO:0000256" key="7">
    <source>
        <dbReference type="ARBA" id="ARBA00009804"/>
    </source>
</evidence>
<evidence type="ECO:0000256" key="33">
    <source>
        <dbReference type="SAM" id="MobiDB-lite"/>
    </source>
</evidence>
<dbReference type="GO" id="GO:0004674">
    <property type="term" value="F:protein serine/threonine kinase activity"/>
    <property type="evidence" value="ECO:0007669"/>
    <property type="project" value="UniProtKB-KW"/>
</dbReference>
<evidence type="ECO:0000256" key="30">
    <source>
        <dbReference type="ARBA" id="ARBA00078746"/>
    </source>
</evidence>
<dbReference type="InterPro" id="IPR000719">
    <property type="entry name" value="Prot_kinase_dom"/>
</dbReference>
<keyword evidence="16" id="KW-0256">Endoplasmic reticulum</keyword>
<name>L9KQM6_TUPCH</name>
<feature type="coiled-coil region" evidence="32">
    <location>
        <begin position="370"/>
        <end position="435"/>
    </location>
</feature>
<evidence type="ECO:0000256" key="31">
    <source>
        <dbReference type="PROSITE-ProRule" id="PRU10141"/>
    </source>
</evidence>
<dbReference type="GO" id="GO:0051959">
    <property type="term" value="F:dynein light intermediate chain binding"/>
    <property type="evidence" value="ECO:0007669"/>
    <property type="project" value="TreeGrafter"/>
</dbReference>
<evidence type="ECO:0000313" key="36">
    <source>
        <dbReference type="EMBL" id="ELW65071.1"/>
    </source>
</evidence>
<dbReference type="GO" id="GO:0016020">
    <property type="term" value="C:membrane"/>
    <property type="evidence" value="ECO:0007669"/>
    <property type="project" value="UniProtKB-SubCell"/>
</dbReference>
<dbReference type="STRING" id="246437.L9KQM6"/>
<dbReference type="PROSITE" id="PS00107">
    <property type="entry name" value="PROTEIN_KINASE_ATP"/>
    <property type="match status" value="2"/>
</dbReference>
<evidence type="ECO:0000256" key="1">
    <source>
        <dbReference type="ARBA" id="ARBA00001946"/>
    </source>
</evidence>
<dbReference type="InParanoid" id="L9KQM6"/>
<evidence type="ECO:0000256" key="17">
    <source>
        <dbReference type="ARBA" id="ARBA00022840"/>
    </source>
</evidence>
<evidence type="ECO:0000256" key="13">
    <source>
        <dbReference type="ARBA" id="ARBA00022737"/>
    </source>
</evidence>
<dbReference type="Pfam" id="PF00069">
    <property type="entry name" value="Pkinase"/>
    <property type="match status" value="2"/>
</dbReference>
<feature type="compositionally biased region" description="Low complexity" evidence="33">
    <location>
        <begin position="2231"/>
        <end position="2258"/>
    </location>
</feature>
<evidence type="ECO:0000256" key="29">
    <source>
        <dbReference type="ARBA" id="ARBA00075405"/>
    </source>
</evidence>
<dbReference type="PROSITE" id="PS51285">
    <property type="entry name" value="AGC_KINASE_CTER"/>
    <property type="match status" value="1"/>
</dbReference>
<evidence type="ECO:0000256" key="21">
    <source>
        <dbReference type="ARBA" id="ARBA00023136"/>
    </source>
</evidence>
<dbReference type="GO" id="GO:0005783">
    <property type="term" value="C:endoplasmic reticulum"/>
    <property type="evidence" value="ECO:0007669"/>
    <property type="project" value="UniProtKB-SubCell"/>
</dbReference>
<organism evidence="36 37">
    <name type="scientific">Tupaia chinensis</name>
    <name type="common">Chinese tree shrew</name>
    <name type="synonym">Tupaia belangeri chinensis</name>
    <dbReference type="NCBI Taxonomy" id="246437"/>
    <lineage>
        <taxon>Eukaryota</taxon>
        <taxon>Metazoa</taxon>
        <taxon>Chordata</taxon>
        <taxon>Craniata</taxon>
        <taxon>Vertebrata</taxon>
        <taxon>Euteleostomi</taxon>
        <taxon>Mammalia</taxon>
        <taxon>Eutheria</taxon>
        <taxon>Euarchontoglires</taxon>
        <taxon>Scandentia</taxon>
        <taxon>Tupaiidae</taxon>
        <taxon>Tupaia</taxon>
    </lineage>
</organism>
<keyword evidence="15" id="KW-0418">Kinase</keyword>
<dbReference type="PROSITE" id="PS00108">
    <property type="entry name" value="PROTEIN_KINASE_ST"/>
    <property type="match status" value="2"/>
</dbReference>
<evidence type="ECO:0000256" key="25">
    <source>
        <dbReference type="ARBA" id="ARBA00048679"/>
    </source>
</evidence>
<dbReference type="InterPro" id="IPR036872">
    <property type="entry name" value="CH_dom_sf"/>
</dbReference>
<dbReference type="Gene3D" id="1.10.418.10">
    <property type="entry name" value="Calponin-like domain"/>
    <property type="match status" value="1"/>
</dbReference>
<evidence type="ECO:0000256" key="19">
    <source>
        <dbReference type="ARBA" id="ARBA00023034"/>
    </source>
</evidence>
<dbReference type="InterPro" id="IPR017892">
    <property type="entry name" value="Pkinase_C"/>
</dbReference>
<dbReference type="FunCoup" id="L9KQM6">
    <property type="interactions" value="240"/>
</dbReference>
<evidence type="ECO:0000259" key="35">
    <source>
        <dbReference type="PROSITE" id="PS51285"/>
    </source>
</evidence>
<keyword evidence="23" id="KW-0539">Nucleus</keyword>
<dbReference type="eggNOG" id="KOG4643">
    <property type="taxonomic scope" value="Eukaryota"/>
</dbReference>
<comment type="subcellular location">
    <subcellularLocation>
        <location evidence="5">Cytoplasm</location>
        <location evidence="5">Cytoskeleton</location>
        <location evidence="5">Microtubule organizing center</location>
    </subcellularLocation>
    <subcellularLocation>
        <location evidence="4">Endoplasmic reticulum</location>
    </subcellularLocation>
    <subcellularLocation>
        <location evidence="6">Golgi apparatus</location>
    </subcellularLocation>
    <subcellularLocation>
        <location evidence="3">Membrane</location>
        <topology evidence="3">Peripheral membrane protein</topology>
    </subcellularLocation>
    <subcellularLocation>
        <location evidence="2">Nucleus</location>
    </subcellularLocation>
</comment>
<keyword evidence="14 31" id="KW-0547">Nucleotide-binding</keyword>
<dbReference type="EMBL" id="KB320702">
    <property type="protein sequence ID" value="ELW65071.1"/>
    <property type="molecule type" value="Genomic_DNA"/>
</dbReference>
<dbReference type="InterPro" id="IPR043936">
    <property type="entry name" value="HOOK_N"/>
</dbReference>
<evidence type="ECO:0000256" key="20">
    <source>
        <dbReference type="ARBA" id="ARBA00023054"/>
    </source>
</evidence>
<protein>
    <recommendedName>
        <fullName evidence="28">Coiled-coil domain-containing protein 88B</fullName>
        <ecNumber evidence="8">2.7.11.1</ecNumber>
    </recommendedName>
    <alternativeName>
        <fullName evidence="29">Gipie</fullName>
    </alternativeName>
    <alternativeName>
        <fullName evidence="30">Hook-related protein 3</fullName>
    </alternativeName>
</protein>
<evidence type="ECO:0000256" key="14">
    <source>
        <dbReference type="ARBA" id="ARBA00022741"/>
    </source>
</evidence>
<feature type="region of interest" description="Disordered" evidence="33">
    <location>
        <begin position="825"/>
        <end position="871"/>
    </location>
</feature>
<sequence length="2258" mass="251312">MEGGKGPRLRDFLSGNLATWALGLAGLVGEVEELEEEEEDEEEEGPFCPEKRFLSLSDGALLLRVLGIIAPSSRGGPRMARGQDGPAARRVCNLSHLWGRLRDFYQEELQLLILSPPPDLQTLGFDPLSEEAVEELEGILRLLLGASVQCEHRELFIRHIQGLSLEVQSELASVIQEVTQPGAGVVLALSGPEPGELAPPELEMLSRSLMGTLSRLARERDLGAQRLAELLLEREPTSLPLVSEAPARAPLEGPSHHLALQLANAKAQLRRLRQELEEKAELLLDSQAEVQGLEAEIRRLRQEMAILNSTISAQAQVLSGQAKRAELYREEAESLRERDGRLPRLPEDQRRRRQAAEACKGQLEEERVLSGALEASKALLEEQLEAARERCARLHETQRENLLLRTRLGEAHAELDSLRHQVDQLVEENVELELELQRSLEPPPGSPGEAPLPGAAPSLQDEVREAEAGRLRILERENQELRGLLQELQGPPGGQRPLLEEQSEDSILPVTVEAPHLTSDRNPQDLVPQVGNKSPQALGLAPVGSDSVPKGSDEYPQASDSDTKVLETPLQADATAPQTSDLTPGESDPVVDTHRSLEKAGHRAPLQTPASPQDLEIKTQAEQLLRGETGERGAPQGALGLRQEGPEHKPGPSEVSLCLRVQLEEQEAPGQGLDQSKGQTEPREHEQRLERVVGEPAQPKPQQSSEGIPEAQVGEGPISGEILANSIPEQEALREEVARLRREAEALGAELEAQTRRLEARGMEAARLSKELAQARRAEAEAHQEAEAQAQEQARLREAVEAAGRELEAAAREREALAEALAAAGRERRQWEREGPRLRARAEAAEERIQTLESEGRRHREEAERERQERQALREELEKAVVRGRELGSRLEHLQHELDLAARERQEFLREQESQHQRYQGLEQRLEAELQAAATSKEEALMELKTKALQLEEELFRLRQGPVGPGPGEPIEPQLVETHSGRLIEVERSNATLVAEKAALQGQLQHLEGQLGSLQGRAQELLLQSQRAQEHSSRLQAEKSVLEVQGQELHRKLGVLEEEVRAARRSQEETRGQQQALLRDHEALAQLQRRQEAELEGLLVRHRDLKANMRALELAHRELQGRHEQLQAQRANVEAQEVALLAERERLMQDGHRQRGLEEELRRLQSEHERAQMLLAEVSRERGELQGERGELRGRLARLEMERAQLEMQSQQLRESNQQLDLSACRLTTQCELLTELRSAQEEENRQLLAEVQALSRENRELLERSLESRDHLHREQREYLDQLNALRREKQKLVEKIMDQYRVLEPGPLPRTKKGSWLADKVKRLMRPRREGGPHGGLRPGADGAGSTESLGGPPETELPEGREADGTGSPSPAPMRRAQSSLCLRDETLAGGQRRKLSSRFPVGRSSESFSPGDTPRQRFRQRRPGPLGALSSHGKGSGVGWDGSIETLQEHEADANREGGTRKRPPRPEPPCNRRRPEPKLCGGPRDPPAMGDEDEDEGCAVELRITEANLTGHEEKVSVENFELLKVLGTGAYGKVFLVRKAGGHDTGKLYAMKVLRKAALVQRTKTQEHTRTERSVLELVRQAPFLVTLHYAFQTDAKLHLILDYVSGGEMFTHLYQRQYFKEAEVRVYGGEIVLALEHLHKLGIIYRDLKLENVLLDSEGHIVLTDFGLSKEFLTEEKERTFSFCGTIEYMAPEIIRSKAGHGKAVDWWSLGILLFELLTGASPFTLEGERNTQAEVSRRILKCSPPFPSRIGPVAQDLLQRLLCKDPKKRLGAGPQGAQEVKNHPFFQGLDWAALAARKIPAPFRPQIRSELDVGNFAEEFTRLEPVYSPPGSPPPGDPRIFQGYSFVAPSILFDHNNAVMTDVLGAPGAGDRPGRAAVARSAMMQDSPFFQQYELDLREPALGQGSFSVCRRCRQRQSGQEFAVKILSRRLEANTQREVAALRLCQTHPNVVKLHEVHNDQLHTYLVLELLRGGELLEHIRKKRHFSESEASQILRSLVSAVSFMHEEAGVVHRDLKPENILYADDAPGAPVKIIDFGFARLRPQSPAEPMQTPCFTLQYAAPELLAQQGYDESCDLWSLGVILYMMLSGQVPFQGASGQGGQSQAAEIMCKIREGRFSLDGEAWQGVSEEAKELVRGLLTVDPTKRLKLEGLRGSSWLQDGSARSSPPLRTPDVLESSGPAVRSGLNATFMAFNRGKREGFFLKSVENAPLAKRRKQKLRSAATSCRGSPAAAAAKGASRRANGPLPPS</sequence>
<comment type="catalytic activity">
    <reaction evidence="24">
        <text>L-threonyl-[protein] + ATP = O-phospho-L-threonyl-[protein] + ADP + H(+)</text>
        <dbReference type="Rhea" id="RHEA:46608"/>
        <dbReference type="Rhea" id="RHEA-COMP:11060"/>
        <dbReference type="Rhea" id="RHEA-COMP:11605"/>
        <dbReference type="ChEBI" id="CHEBI:15378"/>
        <dbReference type="ChEBI" id="CHEBI:30013"/>
        <dbReference type="ChEBI" id="CHEBI:30616"/>
        <dbReference type="ChEBI" id="CHEBI:61977"/>
        <dbReference type="ChEBI" id="CHEBI:456216"/>
        <dbReference type="EC" id="2.7.11.1"/>
    </reaction>
</comment>
<comment type="cofactor">
    <cofactor evidence="1">
        <name>Mg(2+)</name>
        <dbReference type="ChEBI" id="CHEBI:18420"/>
    </cofactor>
</comment>
<gene>
    <name evidence="36" type="ORF">TREES_T100019390</name>
</gene>
<feature type="coiled-coil region" evidence="32">
    <location>
        <begin position="255"/>
        <end position="338"/>
    </location>
</feature>
<evidence type="ECO:0000256" key="32">
    <source>
        <dbReference type="SAM" id="Coils"/>
    </source>
</evidence>
<evidence type="ECO:0000256" key="28">
    <source>
        <dbReference type="ARBA" id="ARBA00068574"/>
    </source>
</evidence>
<feature type="compositionally biased region" description="Low complexity" evidence="33">
    <location>
        <begin position="447"/>
        <end position="459"/>
    </location>
</feature>
<keyword evidence="12" id="KW-0808">Transferase</keyword>
<keyword evidence="19" id="KW-0333">Golgi apparatus</keyword>
<dbReference type="PANTHER" id="PTHR18947:SF35">
    <property type="entry name" value="COILED-COIL DOMAIN-CONTAINING PROTEIN 88B"/>
    <property type="match status" value="1"/>
</dbReference>
<feature type="compositionally biased region" description="Basic and acidic residues" evidence="33">
    <location>
        <begin position="680"/>
        <end position="693"/>
    </location>
</feature>
<evidence type="ECO:0000256" key="23">
    <source>
        <dbReference type="ARBA" id="ARBA00023242"/>
    </source>
</evidence>
<evidence type="ECO:0000256" key="26">
    <source>
        <dbReference type="ARBA" id="ARBA00061299"/>
    </source>
</evidence>
<evidence type="ECO:0000256" key="27">
    <source>
        <dbReference type="ARBA" id="ARBA00064574"/>
    </source>
</evidence>
<keyword evidence="17 31" id="KW-0067">ATP-binding</keyword>
<comment type="subunit">
    <text evidence="27">Homodimer. Interacts with DOCK8. Interacts (via C-terminus) with intact microtubules. Interacts with dynein-dynactin motor complex. Interacts (via C-terminus) with HSPA5.</text>
</comment>
<feature type="compositionally biased region" description="Basic and acidic residues" evidence="33">
    <location>
        <begin position="591"/>
        <end position="601"/>
    </location>
</feature>
<feature type="region of interest" description="Disordered" evidence="33">
    <location>
        <begin position="438"/>
        <end position="461"/>
    </location>
</feature>
<feature type="coiled-coil region" evidence="32">
    <location>
        <begin position="1095"/>
        <end position="1301"/>
    </location>
</feature>
<dbReference type="SUPFAM" id="SSF56112">
    <property type="entry name" value="Protein kinase-like (PK-like)"/>
    <property type="match status" value="2"/>
</dbReference>
<feature type="binding site" evidence="31">
    <location>
        <position position="1558"/>
    </location>
    <ligand>
        <name>ATP</name>
        <dbReference type="ChEBI" id="CHEBI:30616"/>
    </ligand>
</feature>